<sequence length="282" mass="32232">MINSIDNTRLIKNDIVWKTQLPTSSEDKLSGNYYVDSLEISKEGRELAVGVIEHEPAKYFGTSEINYSLNKLLEGKNSKVSKAVYTTIGSNFFPDGTVSDREERSALLEAGLSQAQYIADNYMSKNEATEFMSTMNKIAAIAKTRKVDTETGNSMYSTHPQKPKEAPEDYVNTGELMKRFEPDTYKKLGEAINSGGDWINILTSFVKKTPQHKEWIETYRQETAKLEKDLESTRINSRFSGVDTSNLFSFTEAMQKKIQNTSFYKKDFLIRNIDYFKYILNK</sequence>
<evidence type="ECO:0000313" key="2">
    <source>
        <dbReference type="Proteomes" id="UP001193748"/>
    </source>
</evidence>
<dbReference type="RefSeq" id="WP_173712157.1">
    <property type="nucleotide sequence ID" value="NZ_JABSWW010000001.1"/>
</dbReference>
<accession>A0AAX0B9X7</accession>
<gene>
    <name evidence="1" type="ORF">B0H41_005606</name>
</gene>
<evidence type="ECO:0000313" key="1">
    <source>
        <dbReference type="EMBL" id="NRT91927.1"/>
    </source>
</evidence>
<reference evidence="1" key="1">
    <citation type="submission" date="2020-05" db="EMBL/GenBank/DDBJ databases">
        <authorList>
            <person name="Brown S."/>
            <person name="Huntemann M."/>
            <person name="Clum A."/>
            <person name="Spunde A."/>
            <person name="Palaniappan K."/>
            <person name="Ritter S."/>
            <person name="Mikhailova N."/>
            <person name="Chen I.-M."/>
            <person name="Stamatis D."/>
            <person name="Reddy T."/>
            <person name="O'Malley R."/>
            <person name="Daum C."/>
            <person name="Shapiro N."/>
            <person name="Ivanova N."/>
            <person name="Kyrpides N."/>
            <person name="Woyke T."/>
        </authorList>
    </citation>
    <scope>NUCLEOTIDE SEQUENCE</scope>
    <source>
        <strain evidence="1">DJ080</strain>
    </source>
</reference>
<reference evidence="1" key="2">
    <citation type="journal article" date="2022" name="Nat. Biotechnol.">
        <title>Carbon-negative production of acetone and isopropanol by gas fermentation at industrial pilot scale.</title>
        <authorList>
            <person name="Liew F.E."/>
            <person name="Nogle R."/>
            <person name="Abdalla T."/>
            <person name="Rasor B.J."/>
            <person name="Canter C."/>
            <person name="Jensen R.O."/>
            <person name="Wang L."/>
            <person name="Strutz J."/>
            <person name="Chirania P."/>
            <person name="De Tissera S."/>
            <person name="Mueller A.P."/>
            <person name="Ruan Z."/>
            <person name="Gao A."/>
            <person name="Tran L."/>
            <person name="Engle N.L."/>
            <person name="Bromley J.C."/>
            <person name="Daniell J."/>
            <person name="Conrado R."/>
            <person name="Tschaplinski T.J."/>
            <person name="Giannone R.J."/>
            <person name="Hettich R.L."/>
            <person name="Karim A.S."/>
            <person name="Simpson S.D."/>
            <person name="Brown S.D."/>
            <person name="Leang C."/>
            <person name="Jewett M.C."/>
            <person name="Kopke M."/>
        </authorList>
    </citation>
    <scope>NUCLEOTIDE SEQUENCE</scope>
    <source>
        <strain evidence="1">DJ080</strain>
    </source>
</reference>
<dbReference type="Proteomes" id="UP001193748">
    <property type="component" value="Unassembled WGS sequence"/>
</dbReference>
<name>A0AAX0B9X7_CLOBE</name>
<protein>
    <submittedName>
        <fullName evidence="1">Uncharacterized protein</fullName>
    </submittedName>
</protein>
<organism evidence="1 2">
    <name type="scientific">Clostridium beijerinckii</name>
    <name type="common">Clostridium MP</name>
    <dbReference type="NCBI Taxonomy" id="1520"/>
    <lineage>
        <taxon>Bacteria</taxon>
        <taxon>Bacillati</taxon>
        <taxon>Bacillota</taxon>
        <taxon>Clostridia</taxon>
        <taxon>Eubacteriales</taxon>
        <taxon>Clostridiaceae</taxon>
        <taxon>Clostridium</taxon>
    </lineage>
</organism>
<proteinExistence type="predicted"/>
<comment type="caution">
    <text evidence="1">The sequence shown here is derived from an EMBL/GenBank/DDBJ whole genome shotgun (WGS) entry which is preliminary data.</text>
</comment>
<dbReference type="AlphaFoldDB" id="A0AAX0B9X7"/>
<dbReference type="EMBL" id="JABSWW010000001">
    <property type="protein sequence ID" value="NRT91927.1"/>
    <property type="molecule type" value="Genomic_DNA"/>
</dbReference>